<dbReference type="GeneID" id="116167346"/>
<evidence type="ECO:0008006" key="3">
    <source>
        <dbReference type="Google" id="ProtNLM"/>
    </source>
</evidence>
<name>A0A1Y1L7I2_PHOPY</name>
<accession>A0A1Y1L7I2</accession>
<evidence type="ECO:0000256" key="1">
    <source>
        <dbReference type="SAM" id="SignalP"/>
    </source>
</evidence>
<proteinExistence type="predicted"/>
<dbReference type="RefSeq" id="XP_031338553.1">
    <property type="nucleotide sequence ID" value="XM_031482693.1"/>
</dbReference>
<dbReference type="RefSeq" id="XP_031338554.1">
    <property type="nucleotide sequence ID" value="XM_031482694.1"/>
</dbReference>
<evidence type="ECO:0000313" key="2">
    <source>
        <dbReference type="EMBL" id="JAV68340.1"/>
    </source>
</evidence>
<sequence length="242" mass="26976">MAVLRVCLGILLLTSMLNAIESSHNRVSGWKTKRAAHYDPWTPPNIMVRTTPNRKPSSMLWQPNQVQIQGPYYIPIWRSPEKPTIYSPSQALYLNPGLIINNKYLPTAGKNTIVPIPTDYKLVEDRPIWGTVDEPATPVTVKPTRKSRFQITHRPLVKPTDSKTTNNAITVVENQPPAPSIGSQPSRCVWAIISCCSASSNTVSYDCFEQLGCNGPFWDNSPCDGGFARPAISTAMNYYQTR</sequence>
<feature type="signal peptide" evidence="1">
    <location>
        <begin position="1"/>
        <end position="22"/>
    </location>
</feature>
<dbReference type="EMBL" id="GEZM01065749">
    <property type="protein sequence ID" value="JAV68341.1"/>
    <property type="molecule type" value="Transcribed_RNA"/>
</dbReference>
<dbReference type="EMBL" id="GEZM01065750">
    <property type="protein sequence ID" value="JAV68340.1"/>
    <property type="molecule type" value="Transcribed_RNA"/>
</dbReference>
<dbReference type="RefSeq" id="XP_031338550.1">
    <property type="nucleotide sequence ID" value="XM_031482690.1"/>
</dbReference>
<dbReference type="KEGG" id="ppyr:116167346"/>
<keyword evidence="1" id="KW-0732">Signal</keyword>
<organism evidence="2">
    <name type="scientific">Photinus pyralis</name>
    <name type="common">Common eastern firefly</name>
    <name type="synonym">Lampyris pyralis</name>
    <dbReference type="NCBI Taxonomy" id="7054"/>
    <lineage>
        <taxon>Eukaryota</taxon>
        <taxon>Metazoa</taxon>
        <taxon>Ecdysozoa</taxon>
        <taxon>Arthropoda</taxon>
        <taxon>Hexapoda</taxon>
        <taxon>Insecta</taxon>
        <taxon>Pterygota</taxon>
        <taxon>Neoptera</taxon>
        <taxon>Endopterygota</taxon>
        <taxon>Coleoptera</taxon>
        <taxon>Polyphaga</taxon>
        <taxon>Elateriformia</taxon>
        <taxon>Elateroidea</taxon>
        <taxon>Lampyridae</taxon>
        <taxon>Lampyrinae</taxon>
        <taxon>Photinus</taxon>
    </lineage>
</organism>
<feature type="chain" id="PRO_5011907344" description="Chitin-binding type-2 domain-containing protein" evidence="1">
    <location>
        <begin position="23"/>
        <end position="242"/>
    </location>
</feature>
<dbReference type="AlphaFoldDB" id="A0A1Y1L7I2"/>
<reference evidence="2" key="1">
    <citation type="journal article" date="2016" name="Sci. Rep.">
        <title>Molecular characterization of firefly nuptial gifts: a multi-omics approach sheds light on postcopulatory sexual selection.</title>
        <authorList>
            <person name="Al-Wathiqui N."/>
            <person name="Fallon T.R."/>
            <person name="South A."/>
            <person name="Weng J.K."/>
            <person name="Lewis S.M."/>
        </authorList>
    </citation>
    <scope>NUCLEOTIDE SEQUENCE</scope>
</reference>
<protein>
    <recommendedName>
        <fullName evidence="3">Chitin-binding type-2 domain-containing protein</fullName>
    </recommendedName>
</protein>
<dbReference type="OrthoDB" id="6350087at2759"/>
<dbReference type="RefSeq" id="XP_031338552.1">
    <property type="nucleotide sequence ID" value="XM_031482692.1"/>
</dbReference>